<accession>A0A8H7E8V9</accession>
<sequence length="73" mass="8264">MGQEGLPRRAGRGTENKWVCAFRSLRREQLLNGDGPMQKHSKDDGAIGIGDLAWWPSDCDSVDSCRPRRRLPR</sequence>
<dbReference type="EMBL" id="JAACFV010000011">
    <property type="protein sequence ID" value="KAF7512533.1"/>
    <property type="molecule type" value="Genomic_DNA"/>
</dbReference>
<comment type="caution">
    <text evidence="1">The sequence shown here is derived from an EMBL/GenBank/DDBJ whole genome shotgun (WGS) entry which is preliminary data.</text>
</comment>
<dbReference type="AlphaFoldDB" id="A0A8H7E8V9"/>
<reference evidence="1" key="1">
    <citation type="submission" date="2020-02" db="EMBL/GenBank/DDBJ databases">
        <authorList>
            <person name="Palmer J.M."/>
        </authorList>
    </citation>
    <scope>NUCLEOTIDE SEQUENCE</scope>
    <source>
        <strain evidence="1">EPUS1.4</strain>
        <tissue evidence="1">Thallus</tissue>
    </source>
</reference>
<evidence type="ECO:0000313" key="2">
    <source>
        <dbReference type="Proteomes" id="UP000606974"/>
    </source>
</evidence>
<keyword evidence="2" id="KW-1185">Reference proteome</keyword>
<gene>
    <name evidence="1" type="ORF">GJ744_000794</name>
</gene>
<name>A0A8H7E8V9_9EURO</name>
<organism evidence="1 2">
    <name type="scientific">Endocarpon pusillum</name>
    <dbReference type="NCBI Taxonomy" id="364733"/>
    <lineage>
        <taxon>Eukaryota</taxon>
        <taxon>Fungi</taxon>
        <taxon>Dikarya</taxon>
        <taxon>Ascomycota</taxon>
        <taxon>Pezizomycotina</taxon>
        <taxon>Eurotiomycetes</taxon>
        <taxon>Chaetothyriomycetidae</taxon>
        <taxon>Verrucariales</taxon>
        <taxon>Verrucariaceae</taxon>
        <taxon>Endocarpon</taxon>
    </lineage>
</organism>
<evidence type="ECO:0000313" key="1">
    <source>
        <dbReference type="EMBL" id="KAF7512533.1"/>
    </source>
</evidence>
<protein>
    <submittedName>
        <fullName evidence="1">Uncharacterized protein</fullName>
    </submittedName>
</protein>
<proteinExistence type="predicted"/>
<dbReference type="Proteomes" id="UP000606974">
    <property type="component" value="Unassembled WGS sequence"/>
</dbReference>